<name>A0A286ED62_9NEIS</name>
<sequence>MAKIFFTSDWHFSHQNIVKFCPTFRPNAHNVAELDEFLIARWNETVSPEDVVYNLGDLSFAHDFKQIERVLSRLNGTHHLIYGNHDGQIRQHIDRLLNQTKHDGLPMLSSAQDYLQLRLPEIKNTLILFHYPILEWDGCHKGWYHLHGHIHDRVATLRGRVLNVGWDLHGRFLTAQDVDDFLRHLPTISYFGDKSADFPVADVAENTRKLRVILKRNNA</sequence>
<dbReference type="EMBL" id="OCNF01000011">
    <property type="protein sequence ID" value="SOD68862.1"/>
    <property type="molecule type" value="Genomic_DNA"/>
</dbReference>
<gene>
    <name evidence="1" type="ORF">SAMN02746062_01422</name>
</gene>
<evidence type="ECO:0000313" key="2">
    <source>
        <dbReference type="Proteomes" id="UP000219669"/>
    </source>
</evidence>
<dbReference type="Gene3D" id="3.60.21.10">
    <property type="match status" value="1"/>
</dbReference>
<keyword evidence="2" id="KW-1185">Reference proteome</keyword>
<protein>
    <submittedName>
        <fullName evidence="1">Calcineurin-like phosphoesterase superfamily protein</fullName>
    </submittedName>
</protein>
<accession>A0A286ED62</accession>
<dbReference type="OrthoDB" id="5380073at2"/>
<dbReference type="InterPro" id="IPR029052">
    <property type="entry name" value="Metallo-depent_PP-like"/>
</dbReference>
<dbReference type="RefSeq" id="WP_097114453.1">
    <property type="nucleotide sequence ID" value="NZ_CP083931.1"/>
</dbReference>
<dbReference type="AlphaFoldDB" id="A0A286ED62"/>
<dbReference type="Proteomes" id="UP000219669">
    <property type="component" value="Unassembled WGS sequence"/>
</dbReference>
<dbReference type="SUPFAM" id="SSF56300">
    <property type="entry name" value="Metallo-dependent phosphatases"/>
    <property type="match status" value="1"/>
</dbReference>
<proteinExistence type="predicted"/>
<evidence type="ECO:0000313" key="1">
    <source>
        <dbReference type="EMBL" id="SOD68862.1"/>
    </source>
</evidence>
<reference evidence="1 2" key="1">
    <citation type="submission" date="2017-09" db="EMBL/GenBank/DDBJ databases">
        <authorList>
            <person name="Ehlers B."/>
            <person name="Leendertz F.H."/>
        </authorList>
    </citation>
    <scope>NUCLEOTIDE SEQUENCE [LARGE SCALE GENOMIC DNA]</scope>
    <source>
        <strain evidence="1 2">DSM 16848</strain>
    </source>
</reference>
<organism evidence="1 2">
    <name type="scientific">Alysiella filiformis DSM 16848</name>
    <dbReference type="NCBI Taxonomy" id="1120981"/>
    <lineage>
        <taxon>Bacteria</taxon>
        <taxon>Pseudomonadati</taxon>
        <taxon>Pseudomonadota</taxon>
        <taxon>Betaproteobacteria</taxon>
        <taxon>Neisseriales</taxon>
        <taxon>Neisseriaceae</taxon>
        <taxon>Alysiella</taxon>
    </lineage>
</organism>